<dbReference type="PROSITE" id="PS50943">
    <property type="entry name" value="HTH_CROC1"/>
    <property type="match status" value="1"/>
</dbReference>
<dbReference type="EMBL" id="JACBZP010000001">
    <property type="protein sequence ID" value="NYI68230.1"/>
    <property type="molecule type" value="Genomic_DNA"/>
</dbReference>
<evidence type="ECO:0000313" key="3">
    <source>
        <dbReference type="EMBL" id="NYI68230.1"/>
    </source>
</evidence>
<feature type="domain" description="HTH cro/C1-type" evidence="2">
    <location>
        <begin position="14"/>
        <end position="68"/>
    </location>
</feature>
<dbReference type="GO" id="GO:0005829">
    <property type="term" value="C:cytosol"/>
    <property type="evidence" value="ECO:0007669"/>
    <property type="project" value="TreeGrafter"/>
</dbReference>
<dbReference type="SMART" id="SM00530">
    <property type="entry name" value="HTH_XRE"/>
    <property type="match status" value="1"/>
</dbReference>
<keyword evidence="1" id="KW-0238">DNA-binding</keyword>
<dbReference type="GO" id="GO:0003700">
    <property type="term" value="F:DNA-binding transcription factor activity"/>
    <property type="evidence" value="ECO:0007669"/>
    <property type="project" value="TreeGrafter"/>
</dbReference>
<evidence type="ECO:0000256" key="1">
    <source>
        <dbReference type="ARBA" id="ARBA00023125"/>
    </source>
</evidence>
<dbReference type="Proteomes" id="UP000539111">
    <property type="component" value="Unassembled WGS sequence"/>
</dbReference>
<protein>
    <submittedName>
        <fullName evidence="3">Transcriptional regulator with XRE-family HTH domain</fullName>
    </submittedName>
</protein>
<dbReference type="PANTHER" id="PTHR46797">
    <property type="entry name" value="HTH-TYPE TRANSCRIPTIONAL REGULATOR"/>
    <property type="match status" value="1"/>
</dbReference>
<dbReference type="CDD" id="cd00093">
    <property type="entry name" value="HTH_XRE"/>
    <property type="match status" value="1"/>
</dbReference>
<name>A0A7Z0D3M5_9MICO</name>
<dbReference type="PANTHER" id="PTHR46797:SF1">
    <property type="entry name" value="METHYLPHOSPHONATE SYNTHASE"/>
    <property type="match status" value="1"/>
</dbReference>
<accession>A0A7Z0D3M5</accession>
<dbReference type="InterPro" id="IPR010982">
    <property type="entry name" value="Lambda_DNA-bd_dom_sf"/>
</dbReference>
<evidence type="ECO:0000259" key="2">
    <source>
        <dbReference type="PROSITE" id="PS50943"/>
    </source>
</evidence>
<dbReference type="RefSeq" id="WP_179428609.1">
    <property type="nucleotide sequence ID" value="NZ_JACBZP010000001.1"/>
</dbReference>
<keyword evidence="4" id="KW-1185">Reference proteome</keyword>
<dbReference type="Gene3D" id="1.10.260.40">
    <property type="entry name" value="lambda repressor-like DNA-binding domains"/>
    <property type="match status" value="1"/>
</dbReference>
<dbReference type="InterPro" id="IPR001387">
    <property type="entry name" value="Cro/C1-type_HTH"/>
</dbReference>
<evidence type="ECO:0000313" key="4">
    <source>
        <dbReference type="Proteomes" id="UP000539111"/>
    </source>
</evidence>
<dbReference type="Pfam" id="PF01381">
    <property type="entry name" value="HTH_3"/>
    <property type="match status" value="1"/>
</dbReference>
<dbReference type="GO" id="GO:0003677">
    <property type="term" value="F:DNA binding"/>
    <property type="evidence" value="ECO:0007669"/>
    <property type="project" value="UniProtKB-KW"/>
</dbReference>
<dbReference type="AlphaFoldDB" id="A0A7Z0D3M5"/>
<comment type="caution">
    <text evidence="3">The sequence shown here is derived from an EMBL/GenBank/DDBJ whole genome shotgun (WGS) entry which is preliminary data.</text>
</comment>
<gene>
    <name evidence="3" type="ORF">BJY26_002536</name>
</gene>
<dbReference type="SUPFAM" id="SSF47413">
    <property type="entry name" value="lambda repressor-like DNA-binding domains"/>
    <property type="match status" value="1"/>
</dbReference>
<proteinExistence type="predicted"/>
<dbReference type="InterPro" id="IPR050807">
    <property type="entry name" value="TransReg_Diox_bact_type"/>
</dbReference>
<sequence length="72" mass="8016">MRHPKIRERVAANIRARRIEAGLSQEQLAKLAGVERKTINRTEAIRTSPRIDVLGAIAEALNSSVEDLIRAD</sequence>
<organism evidence="3 4">
    <name type="scientific">Spelaeicoccus albus</name>
    <dbReference type="NCBI Taxonomy" id="1280376"/>
    <lineage>
        <taxon>Bacteria</taxon>
        <taxon>Bacillati</taxon>
        <taxon>Actinomycetota</taxon>
        <taxon>Actinomycetes</taxon>
        <taxon>Micrococcales</taxon>
        <taxon>Brevibacteriaceae</taxon>
        <taxon>Spelaeicoccus</taxon>
    </lineage>
</organism>
<reference evidence="3 4" key="1">
    <citation type="submission" date="2020-07" db="EMBL/GenBank/DDBJ databases">
        <title>Sequencing the genomes of 1000 actinobacteria strains.</title>
        <authorList>
            <person name="Klenk H.-P."/>
        </authorList>
    </citation>
    <scope>NUCLEOTIDE SEQUENCE [LARGE SCALE GENOMIC DNA]</scope>
    <source>
        <strain evidence="3 4">DSM 26341</strain>
    </source>
</reference>